<accession>A0ABQ1GVD4</accession>
<reference evidence="2" key="1">
    <citation type="journal article" date="2019" name="Int. J. Syst. Evol. Microbiol.">
        <title>The Global Catalogue of Microorganisms (GCM) 10K type strain sequencing project: providing services to taxonomists for standard genome sequencing and annotation.</title>
        <authorList>
            <consortium name="The Broad Institute Genomics Platform"/>
            <consortium name="The Broad Institute Genome Sequencing Center for Infectious Disease"/>
            <person name="Wu L."/>
            <person name="Ma J."/>
        </authorList>
    </citation>
    <scope>NUCLEOTIDE SEQUENCE [LARGE SCALE GENOMIC DNA]</scope>
    <source>
        <strain evidence="2">CGMCC 1.15044</strain>
    </source>
</reference>
<keyword evidence="2" id="KW-1185">Reference proteome</keyword>
<proteinExistence type="predicted"/>
<dbReference type="Proteomes" id="UP000609323">
    <property type="component" value="Unassembled WGS sequence"/>
</dbReference>
<organism evidence="1 2">
    <name type="scientific">Paenibacillus physcomitrellae</name>
    <dbReference type="NCBI Taxonomy" id="1619311"/>
    <lineage>
        <taxon>Bacteria</taxon>
        <taxon>Bacillati</taxon>
        <taxon>Bacillota</taxon>
        <taxon>Bacilli</taxon>
        <taxon>Bacillales</taxon>
        <taxon>Paenibacillaceae</taxon>
        <taxon>Paenibacillus</taxon>
    </lineage>
</organism>
<protein>
    <submittedName>
        <fullName evidence="1">Uncharacterized protein</fullName>
    </submittedName>
</protein>
<name>A0ABQ1GVD4_9BACL</name>
<gene>
    <name evidence="1" type="ORF">GCM10010917_39990</name>
</gene>
<sequence>MYIGYRYVEQGRAEFPVGVLRVFLFYVELRGTAILVTEIKLVYKFKIIRIHVTLPE</sequence>
<evidence type="ECO:0000313" key="1">
    <source>
        <dbReference type="EMBL" id="GGA50701.1"/>
    </source>
</evidence>
<evidence type="ECO:0000313" key="2">
    <source>
        <dbReference type="Proteomes" id="UP000609323"/>
    </source>
</evidence>
<comment type="caution">
    <text evidence="1">The sequence shown here is derived from an EMBL/GenBank/DDBJ whole genome shotgun (WGS) entry which is preliminary data.</text>
</comment>
<dbReference type="EMBL" id="BMHF01000021">
    <property type="protein sequence ID" value="GGA50701.1"/>
    <property type="molecule type" value="Genomic_DNA"/>
</dbReference>